<evidence type="ECO:0000313" key="2">
    <source>
        <dbReference type="Proteomes" id="UP000441754"/>
    </source>
</evidence>
<accession>A0A7K0ENC0</accession>
<comment type="caution">
    <text evidence="1">The sequence shown here is derived from an EMBL/GenBank/DDBJ whole genome shotgun (WGS) entry which is preliminary data.</text>
</comment>
<dbReference type="OrthoDB" id="955668at2"/>
<dbReference type="EMBL" id="WJXZ01000009">
    <property type="protein sequence ID" value="MRS63041.1"/>
    <property type="molecule type" value="Genomic_DNA"/>
</dbReference>
<reference evidence="1 2" key="1">
    <citation type="journal article" date="2018" name="Antonie Van Leeuwenhoek">
        <title>Larkinella terrae sp. nov., isolated from soil on Jeju Island, South Korea.</title>
        <authorList>
            <person name="Ten L.N."/>
            <person name="Jeon J."/>
            <person name="Park S.J."/>
            <person name="Park S."/>
            <person name="Lee S.Y."/>
            <person name="Kim M.K."/>
            <person name="Jung H.Y."/>
        </authorList>
    </citation>
    <scope>NUCLEOTIDE SEQUENCE [LARGE SCALE GENOMIC DNA]</scope>
    <source>
        <strain evidence="1 2">KCTC 52001</strain>
    </source>
</reference>
<dbReference type="RefSeq" id="WP_154176394.1">
    <property type="nucleotide sequence ID" value="NZ_WJXZ01000009.1"/>
</dbReference>
<proteinExistence type="predicted"/>
<gene>
    <name evidence="1" type="ORF">GJJ30_17210</name>
</gene>
<protein>
    <submittedName>
        <fullName evidence="1">Uncharacterized protein</fullName>
    </submittedName>
</protein>
<evidence type="ECO:0000313" key="1">
    <source>
        <dbReference type="EMBL" id="MRS63041.1"/>
    </source>
</evidence>
<organism evidence="1 2">
    <name type="scientific">Larkinella terrae</name>
    <dbReference type="NCBI Taxonomy" id="2025311"/>
    <lineage>
        <taxon>Bacteria</taxon>
        <taxon>Pseudomonadati</taxon>
        <taxon>Bacteroidota</taxon>
        <taxon>Cytophagia</taxon>
        <taxon>Cytophagales</taxon>
        <taxon>Spirosomataceae</taxon>
        <taxon>Larkinella</taxon>
    </lineage>
</organism>
<dbReference type="AlphaFoldDB" id="A0A7K0ENC0"/>
<sequence>MVYPLKPRRYAPNTLPVQLSNEPDFQVFLYPAKNRLLLKLLIGSRHGLRWKLQLETKRNDILYSETKRTNWAWQRLNLEDLPESHHRLT</sequence>
<keyword evidence="2" id="KW-1185">Reference proteome</keyword>
<name>A0A7K0ENC0_9BACT</name>
<dbReference type="Proteomes" id="UP000441754">
    <property type="component" value="Unassembled WGS sequence"/>
</dbReference>